<dbReference type="Gene3D" id="1.10.10.60">
    <property type="entry name" value="Homeodomain-like"/>
    <property type="match status" value="1"/>
</dbReference>
<reference evidence="8" key="2">
    <citation type="submission" date="2020-09" db="EMBL/GenBank/DDBJ databases">
        <authorList>
            <person name="Sun Q."/>
            <person name="Zhou Y."/>
        </authorList>
    </citation>
    <scope>NUCLEOTIDE SEQUENCE</scope>
    <source>
        <strain evidence="8">CGMCC 1.7081</strain>
    </source>
</reference>
<dbReference type="InterPro" id="IPR029016">
    <property type="entry name" value="GAF-like_dom_sf"/>
</dbReference>
<keyword evidence="9" id="KW-1185">Reference proteome</keyword>
<dbReference type="PRINTS" id="PR01590">
    <property type="entry name" value="HTHFIS"/>
</dbReference>
<dbReference type="Pfam" id="PF25601">
    <property type="entry name" value="AAA_lid_14"/>
    <property type="match status" value="1"/>
</dbReference>
<dbReference type="Pfam" id="PF01590">
    <property type="entry name" value="GAF"/>
    <property type="match status" value="1"/>
</dbReference>
<dbReference type="AlphaFoldDB" id="A0A8J3HAS0"/>
<keyword evidence="3" id="KW-0902">Two-component regulatory system</keyword>
<evidence type="ECO:0000313" key="8">
    <source>
        <dbReference type="EMBL" id="GHG98509.1"/>
    </source>
</evidence>
<dbReference type="GO" id="GO:0006355">
    <property type="term" value="P:regulation of DNA-templated transcription"/>
    <property type="evidence" value="ECO:0007669"/>
    <property type="project" value="InterPro"/>
</dbReference>
<dbReference type="Gene3D" id="3.30.450.40">
    <property type="match status" value="1"/>
</dbReference>
<evidence type="ECO:0000256" key="5">
    <source>
        <dbReference type="ARBA" id="ARBA00023125"/>
    </source>
</evidence>
<dbReference type="InterPro" id="IPR009057">
    <property type="entry name" value="Homeodomain-like_sf"/>
</dbReference>
<evidence type="ECO:0000313" key="9">
    <source>
        <dbReference type="Proteomes" id="UP000611500"/>
    </source>
</evidence>
<keyword evidence="1" id="KW-0547">Nucleotide-binding</keyword>
<dbReference type="EMBL" id="BNAP01000021">
    <property type="protein sequence ID" value="GHG98509.1"/>
    <property type="molecule type" value="Genomic_DNA"/>
</dbReference>
<dbReference type="Proteomes" id="UP000611500">
    <property type="component" value="Unassembled WGS sequence"/>
</dbReference>
<keyword evidence="2" id="KW-0067">ATP-binding</keyword>
<dbReference type="Gene3D" id="1.10.8.60">
    <property type="match status" value="1"/>
</dbReference>
<evidence type="ECO:0000256" key="3">
    <source>
        <dbReference type="ARBA" id="ARBA00023012"/>
    </source>
</evidence>
<dbReference type="PANTHER" id="PTHR32071">
    <property type="entry name" value="TRANSCRIPTIONAL REGULATORY PROTEIN"/>
    <property type="match status" value="1"/>
</dbReference>
<keyword evidence="6" id="KW-0804">Transcription</keyword>
<dbReference type="SUPFAM" id="SSF52540">
    <property type="entry name" value="P-loop containing nucleoside triphosphate hydrolases"/>
    <property type="match status" value="1"/>
</dbReference>
<name>A0A8J3HAS0_9RHOB</name>
<dbReference type="GO" id="GO:0043565">
    <property type="term" value="F:sequence-specific DNA binding"/>
    <property type="evidence" value="ECO:0007669"/>
    <property type="project" value="InterPro"/>
</dbReference>
<comment type="caution">
    <text evidence="8">The sequence shown here is derived from an EMBL/GenBank/DDBJ whole genome shotgun (WGS) entry which is preliminary data.</text>
</comment>
<dbReference type="SUPFAM" id="SSF46689">
    <property type="entry name" value="Homeodomain-like"/>
    <property type="match status" value="1"/>
</dbReference>
<feature type="domain" description="Sigma-54 factor interaction" evidence="7">
    <location>
        <begin position="336"/>
        <end position="524"/>
    </location>
</feature>
<evidence type="ECO:0000259" key="7">
    <source>
        <dbReference type="PROSITE" id="PS50045"/>
    </source>
</evidence>
<proteinExistence type="predicted"/>
<dbReference type="InterPro" id="IPR027417">
    <property type="entry name" value="P-loop_NTPase"/>
</dbReference>
<accession>A0A8J3HAS0</accession>
<evidence type="ECO:0000256" key="4">
    <source>
        <dbReference type="ARBA" id="ARBA00023015"/>
    </source>
</evidence>
<dbReference type="RefSeq" id="WP_051312712.1">
    <property type="nucleotide sequence ID" value="NZ_BNAP01000021.1"/>
</dbReference>
<dbReference type="PROSITE" id="PS50045">
    <property type="entry name" value="SIGMA54_INTERACT_4"/>
    <property type="match status" value="1"/>
</dbReference>
<dbReference type="Pfam" id="PF02954">
    <property type="entry name" value="HTH_8"/>
    <property type="match status" value="1"/>
</dbReference>
<protein>
    <submittedName>
        <fullName evidence="8">Sigma-54-dependent Fis family transcriptional regulator</fullName>
    </submittedName>
</protein>
<dbReference type="Pfam" id="PF00158">
    <property type="entry name" value="Sigma54_activat"/>
    <property type="match status" value="1"/>
</dbReference>
<keyword evidence="4" id="KW-0805">Transcription regulation</keyword>
<dbReference type="Gene3D" id="3.40.50.300">
    <property type="entry name" value="P-loop containing nucleotide triphosphate hydrolases"/>
    <property type="match status" value="1"/>
</dbReference>
<dbReference type="InterPro" id="IPR058031">
    <property type="entry name" value="AAA_lid_NorR"/>
</dbReference>
<organism evidence="8 9">
    <name type="scientific">Pseudodonghicola xiamenensis</name>
    <dbReference type="NCBI Taxonomy" id="337702"/>
    <lineage>
        <taxon>Bacteria</taxon>
        <taxon>Pseudomonadati</taxon>
        <taxon>Pseudomonadota</taxon>
        <taxon>Alphaproteobacteria</taxon>
        <taxon>Rhodobacterales</taxon>
        <taxon>Paracoccaceae</taxon>
        <taxon>Pseudodonghicola</taxon>
    </lineage>
</organism>
<dbReference type="GO" id="GO:0000160">
    <property type="term" value="P:phosphorelay signal transduction system"/>
    <property type="evidence" value="ECO:0007669"/>
    <property type="project" value="UniProtKB-KW"/>
</dbReference>
<evidence type="ECO:0000256" key="1">
    <source>
        <dbReference type="ARBA" id="ARBA00022741"/>
    </source>
</evidence>
<evidence type="ECO:0000256" key="6">
    <source>
        <dbReference type="ARBA" id="ARBA00023163"/>
    </source>
</evidence>
<evidence type="ECO:0000256" key="2">
    <source>
        <dbReference type="ARBA" id="ARBA00022840"/>
    </source>
</evidence>
<reference evidence="8" key="1">
    <citation type="journal article" date="2014" name="Int. J. Syst. Evol. Microbiol.">
        <title>Complete genome sequence of Corynebacterium casei LMG S-19264T (=DSM 44701T), isolated from a smear-ripened cheese.</title>
        <authorList>
            <consortium name="US DOE Joint Genome Institute (JGI-PGF)"/>
            <person name="Walter F."/>
            <person name="Albersmeier A."/>
            <person name="Kalinowski J."/>
            <person name="Ruckert C."/>
        </authorList>
    </citation>
    <scope>NUCLEOTIDE SEQUENCE</scope>
    <source>
        <strain evidence="8">CGMCC 1.7081</strain>
    </source>
</reference>
<sequence length="598" mass="64168">MNKLRDRGAPAVRDLVLGSWQRSEAGDRLGDLAHAPSLSGAEFDRVLGGNDRLRAAAEPVLRRFGAMLGDSDAMLLLCDPEGVVMDAAGASHVRQRGERNNLQPGGRWCESAIGTNAIGTALHLRQPVTISGAEHYCEAIRQWACAAVPLHDPADGALMGVIDVSGAPGAGFGTAGALAASTASQIEQILRTEDIVRHRDLIDALLSDRRGGHGEEVMLLDRFGQRVWSSEAFGRAMREAGGPEPEMLSRIAASGRDAEAESWADNLRQALPGADIDLLQTRDGALGLVVRLRSATGQRRPVAPEEERLSLKRIAQGSRVLAPLCVTARKFYFHAVPLTVEGAAGTGKRSFARALHFAGASGNRPFEMLDCTSLEAEQLQSDLRDGGGLLAQRDRGGTLCLSEPARTPAAAQPALAQALERLGRGGRVPVQVIALSTEPLSEAVAQGRLLRDLQLRCAGSVIRLPGLVARREEVPVLLRHFAAEMAAEGRRPLRFTAAALERLRAHDWPGNLWEMRNLVQALEAEHAGEGARVIDLSDLPQEVRGGVEAEPQRLQDCERELIARAVSEAGGNLSRASKRLGIARSTLYLKLDQYGLRG</sequence>
<dbReference type="InterPro" id="IPR002078">
    <property type="entry name" value="Sigma_54_int"/>
</dbReference>
<keyword evidence="5" id="KW-0238">DNA-binding</keyword>
<gene>
    <name evidence="8" type="primary">acoR</name>
    <name evidence="8" type="ORF">GCM10010961_33900</name>
</gene>
<dbReference type="InterPro" id="IPR002197">
    <property type="entry name" value="HTH_Fis"/>
</dbReference>
<dbReference type="InterPro" id="IPR003018">
    <property type="entry name" value="GAF"/>
</dbReference>
<dbReference type="GO" id="GO:0005524">
    <property type="term" value="F:ATP binding"/>
    <property type="evidence" value="ECO:0007669"/>
    <property type="project" value="UniProtKB-KW"/>
</dbReference>